<reference evidence="5" key="1">
    <citation type="submission" date="2025-08" db="UniProtKB">
        <authorList>
            <consortium name="RefSeq"/>
        </authorList>
    </citation>
    <scope>IDENTIFICATION</scope>
    <source>
        <tissue evidence="5">Whole sample</tissue>
    </source>
</reference>
<evidence type="ECO:0000313" key="5">
    <source>
        <dbReference type="RefSeq" id="XP_022322101.1"/>
    </source>
</evidence>
<dbReference type="SUPFAM" id="SSF48403">
    <property type="entry name" value="Ankyrin repeat"/>
    <property type="match status" value="1"/>
</dbReference>
<accession>A0A8B8D5I4</accession>
<evidence type="ECO:0000256" key="2">
    <source>
        <dbReference type="ARBA" id="ARBA00023043"/>
    </source>
</evidence>
<keyword evidence="1" id="KW-0677">Repeat</keyword>
<dbReference type="GeneID" id="111123804"/>
<dbReference type="RefSeq" id="XP_022322101.1">
    <property type="nucleotide sequence ID" value="XM_022466393.1"/>
</dbReference>
<protein>
    <submittedName>
        <fullName evidence="5">Ankyrin-3-like isoform X1</fullName>
    </submittedName>
</protein>
<dbReference type="Pfam" id="PF00023">
    <property type="entry name" value="Ank"/>
    <property type="match status" value="1"/>
</dbReference>
<dbReference type="Gene3D" id="1.25.40.20">
    <property type="entry name" value="Ankyrin repeat-containing domain"/>
    <property type="match status" value="3"/>
</dbReference>
<proteinExistence type="predicted"/>
<keyword evidence="2 3" id="KW-0040">ANK repeat</keyword>
<dbReference type="PANTHER" id="PTHR24161">
    <property type="entry name" value="ANK_REP_REGION DOMAIN-CONTAINING PROTEIN-RELATED"/>
    <property type="match status" value="1"/>
</dbReference>
<feature type="repeat" description="ANK" evidence="3">
    <location>
        <begin position="289"/>
        <end position="321"/>
    </location>
</feature>
<feature type="repeat" description="ANK" evidence="3">
    <location>
        <begin position="245"/>
        <end position="277"/>
    </location>
</feature>
<gene>
    <name evidence="5" type="primary">LOC111123804</name>
</gene>
<feature type="repeat" description="ANK" evidence="3">
    <location>
        <begin position="144"/>
        <end position="176"/>
    </location>
</feature>
<dbReference type="KEGG" id="cvn:111123804"/>
<evidence type="ECO:0000313" key="4">
    <source>
        <dbReference type="Proteomes" id="UP000694844"/>
    </source>
</evidence>
<dbReference type="InterPro" id="IPR036770">
    <property type="entry name" value="Ankyrin_rpt-contain_sf"/>
</dbReference>
<name>A0A8B8D5I4_CRAVI</name>
<feature type="repeat" description="ANK" evidence="3">
    <location>
        <begin position="177"/>
        <end position="211"/>
    </location>
</feature>
<keyword evidence="4" id="KW-1185">Reference proteome</keyword>
<dbReference type="PANTHER" id="PTHR24161:SF124">
    <property type="entry name" value="TRANSIENT RECEPTOR POTENTIAL CHANNEL PYREXIA"/>
    <property type="match status" value="1"/>
</dbReference>
<feature type="repeat" description="ANK" evidence="3">
    <location>
        <begin position="69"/>
        <end position="102"/>
    </location>
</feature>
<sequence length="458" mass="50551">MAAVYRDLSKLEECVLVDGVDINYIFTESYIPSHHTGGTALHIVAEKGHTDIVEGMLMLGANLFNENKSGDSAMHIACKHGNSQAVLSFLNNNHSSKNLQNNHGITPLMRAIFRYETAFKGKYFLIIQSLIEYGCDVNLAPEHSKTTPLHMAAEKWDPVLCEILIRAGAHVNAEDSKGCTPLFTAVSRMRISSEVIRVLAKAGAHVCKVNSIGRSPLHITVSKNDDRSVLHLLEAGANPNVADSTGLTPLIIAVHENNTKIVSHLLTFGADVNYIPKSQSILVENLQEEGMSILGIAVSNENLEMCKLLLQTGSDVLEKSLQGRNLLSLAARKENMELVKLFLKLNYPLESLPLMFPNSHLSPKAASIFLLLLKWAASPDVYEFEECLSKLNESVNDSLSHKLKAEKLFYNAKSLKNICCIHIRRLLGLDIQRKLKVLLDDGQIARAHADILLLLQVI</sequence>
<dbReference type="PROSITE" id="PS50088">
    <property type="entry name" value="ANK_REPEAT"/>
    <property type="match status" value="7"/>
</dbReference>
<dbReference type="SMART" id="SM00248">
    <property type="entry name" value="ANK"/>
    <property type="match status" value="9"/>
</dbReference>
<dbReference type="AlphaFoldDB" id="A0A8B8D5I4"/>
<organism evidence="4 5">
    <name type="scientific">Crassostrea virginica</name>
    <name type="common">Eastern oyster</name>
    <dbReference type="NCBI Taxonomy" id="6565"/>
    <lineage>
        <taxon>Eukaryota</taxon>
        <taxon>Metazoa</taxon>
        <taxon>Spiralia</taxon>
        <taxon>Lophotrochozoa</taxon>
        <taxon>Mollusca</taxon>
        <taxon>Bivalvia</taxon>
        <taxon>Autobranchia</taxon>
        <taxon>Pteriomorphia</taxon>
        <taxon>Ostreida</taxon>
        <taxon>Ostreoidea</taxon>
        <taxon>Ostreidae</taxon>
        <taxon>Crassostrea</taxon>
    </lineage>
</organism>
<dbReference type="Proteomes" id="UP000694844">
    <property type="component" value="Chromosome 3"/>
</dbReference>
<feature type="repeat" description="ANK" evidence="3">
    <location>
        <begin position="36"/>
        <end position="68"/>
    </location>
</feature>
<dbReference type="Pfam" id="PF12796">
    <property type="entry name" value="Ank_2"/>
    <property type="match status" value="2"/>
</dbReference>
<dbReference type="InterPro" id="IPR002110">
    <property type="entry name" value="Ankyrin_rpt"/>
</dbReference>
<dbReference type="PROSITE" id="PS50297">
    <property type="entry name" value="ANK_REP_REGION"/>
    <property type="match status" value="5"/>
</dbReference>
<feature type="repeat" description="ANK" evidence="3">
    <location>
        <begin position="212"/>
        <end position="244"/>
    </location>
</feature>
<dbReference type="OrthoDB" id="194358at2759"/>
<evidence type="ECO:0000256" key="3">
    <source>
        <dbReference type="PROSITE-ProRule" id="PRU00023"/>
    </source>
</evidence>
<evidence type="ECO:0000256" key="1">
    <source>
        <dbReference type="ARBA" id="ARBA00022737"/>
    </source>
</evidence>
<dbReference type="PRINTS" id="PR01415">
    <property type="entry name" value="ANKYRIN"/>
</dbReference>